<dbReference type="GO" id="GO:0005524">
    <property type="term" value="F:ATP binding"/>
    <property type="evidence" value="ECO:0007669"/>
    <property type="project" value="UniProtKB-KW"/>
</dbReference>
<evidence type="ECO:0000259" key="9">
    <source>
        <dbReference type="PROSITE" id="PS50893"/>
    </source>
</evidence>
<dbReference type="InterPro" id="IPR003439">
    <property type="entry name" value="ABC_transporter-like_ATP-bd"/>
</dbReference>
<dbReference type="EC" id="7.3.2.6" evidence="6"/>
<protein>
    <recommendedName>
        <fullName evidence="7">Molybdate/tungstate import ATP-binding protein WtpC</fullName>
        <ecNumber evidence="6">7.3.2.6</ecNumber>
    </recommendedName>
</protein>
<keyword evidence="2" id="KW-0547">Nucleotide-binding</keyword>
<dbReference type="OrthoDB" id="97750at2157"/>
<dbReference type="Proteomes" id="UP000248044">
    <property type="component" value="Chromosome"/>
</dbReference>
<keyword evidence="11" id="KW-1185">Reference proteome</keyword>
<comment type="similarity">
    <text evidence="4">Belongs to the ABC transporter superfamily. Sulfate/tungstate importer (TC 3.A.1.6) family.</text>
</comment>
<accession>A0A2U9IFU6</accession>
<evidence type="ECO:0000256" key="5">
    <source>
        <dbReference type="ARBA" id="ARBA00038781"/>
    </source>
</evidence>
<dbReference type="SMART" id="SM00382">
    <property type="entry name" value="AAA"/>
    <property type="match status" value="1"/>
</dbReference>
<dbReference type="InterPro" id="IPR003593">
    <property type="entry name" value="AAA+_ATPase"/>
</dbReference>
<dbReference type="GO" id="GO:1901238">
    <property type="term" value="F:ABC-type tungstate transporter activity"/>
    <property type="evidence" value="ECO:0007669"/>
    <property type="project" value="UniProtKB-EC"/>
</dbReference>
<dbReference type="PANTHER" id="PTHR42781">
    <property type="entry name" value="SPERMIDINE/PUTRESCINE IMPORT ATP-BINDING PROTEIN POTA"/>
    <property type="match status" value="1"/>
</dbReference>
<organism evidence="10 11">
    <name type="scientific">Acidianus brierleyi</name>
    <dbReference type="NCBI Taxonomy" id="41673"/>
    <lineage>
        <taxon>Archaea</taxon>
        <taxon>Thermoproteota</taxon>
        <taxon>Thermoprotei</taxon>
        <taxon>Sulfolobales</taxon>
        <taxon>Sulfolobaceae</taxon>
        <taxon>Acidianus</taxon>
    </lineage>
</organism>
<dbReference type="Gene3D" id="3.40.50.300">
    <property type="entry name" value="P-loop containing nucleotide triphosphate hydrolases"/>
    <property type="match status" value="1"/>
</dbReference>
<dbReference type="SUPFAM" id="SSF52540">
    <property type="entry name" value="P-loop containing nucleoside triphosphate hydrolases"/>
    <property type="match status" value="1"/>
</dbReference>
<keyword evidence="1" id="KW-0813">Transport</keyword>
<dbReference type="EMBL" id="CP029289">
    <property type="protein sequence ID" value="AWR94889.1"/>
    <property type="molecule type" value="Genomic_DNA"/>
</dbReference>
<evidence type="ECO:0000256" key="7">
    <source>
        <dbReference type="ARBA" id="ARBA00041133"/>
    </source>
</evidence>
<dbReference type="InterPro" id="IPR027417">
    <property type="entry name" value="P-loop_NTPase"/>
</dbReference>
<evidence type="ECO:0000256" key="3">
    <source>
        <dbReference type="ARBA" id="ARBA00022840"/>
    </source>
</evidence>
<dbReference type="KEGG" id="abri:DFR85_10050"/>
<proteinExistence type="inferred from homology"/>
<evidence type="ECO:0000313" key="10">
    <source>
        <dbReference type="EMBL" id="AWR94889.1"/>
    </source>
</evidence>
<comment type="subunit">
    <text evidence="5">The complex is composed of two ATP-binding proteins (WtpC), two transmembrane proteins (WtpB) and a solute-binding protein (WtpA).</text>
</comment>
<evidence type="ECO:0000256" key="8">
    <source>
        <dbReference type="ARBA" id="ARBA00047936"/>
    </source>
</evidence>
<sequence>MIETKLEKHFKNFILNSELNDAGIICITGNNGSGKTTFLNLLLGIYKPDKGYVKINNKDITKLPVEKRRIAFVNQDSYIPELTVDSHILWGAKLRKIKIDDNEIKDLKEALGIKFSGKVKNLSLGQKERVAILTAILSKPYFLLVDEAFSNISDKKDFLSKLIEILKKYDIEMIFTTQDLEDVKFSEKHYIMNRGILRKSF</sequence>
<gene>
    <name evidence="10" type="ORF">DFR85_10050</name>
</gene>
<evidence type="ECO:0000256" key="1">
    <source>
        <dbReference type="ARBA" id="ARBA00022448"/>
    </source>
</evidence>
<comment type="catalytic activity">
    <reaction evidence="8">
        <text>tungstate(in) + ATP + H2O = tungstate(out) + ADP + phosphate + H(+)</text>
        <dbReference type="Rhea" id="RHEA:35027"/>
        <dbReference type="ChEBI" id="CHEBI:15377"/>
        <dbReference type="ChEBI" id="CHEBI:15378"/>
        <dbReference type="ChEBI" id="CHEBI:30616"/>
        <dbReference type="ChEBI" id="CHEBI:43474"/>
        <dbReference type="ChEBI" id="CHEBI:46502"/>
        <dbReference type="ChEBI" id="CHEBI:456216"/>
        <dbReference type="EC" id="7.3.2.6"/>
    </reaction>
</comment>
<dbReference type="GO" id="GO:0016887">
    <property type="term" value="F:ATP hydrolysis activity"/>
    <property type="evidence" value="ECO:0007669"/>
    <property type="project" value="InterPro"/>
</dbReference>
<dbReference type="Pfam" id="PF00005">
    <property type="entry name" value="ABC_tran"/>
    <property type="match status" value="1"/>
</dbReference>
<evidence type="ECO:0000256" key="2">
    <source>
        <dbReference type="ARBA" id="ARBA00022741"/>
    </source>
</evidence>
<feature type="domain" description="ABC transporter" evidence="9">
    <location>
        <begin position="1"/>
        <end position="201"/>
    </location>
</feature>
<dbReference type="AlphaFoldDB" id="A0A2U9IFU6"/>
<dbReference type="GeneID" id="36832500"/>
<dbReference type="InterPro" id="IPR050093">
    <property type="entry name" value="ABC_SmlMolc_Importer"/>
</dbReference>
<dbReference type="RefSeq" id="WP_110270770.1">
    <property type="nucleotide sequence ID" value="NZ_CP029289.2"/>
</dbReference>
<evidence type="ECO:0000256" key="4">
    <source>
        <dbReference type="ARBA" id="ARBA00038307"/>
    </source>
</evidence>
<dbReference type="PANTHER" id="PTHR42781:SF4">
    <property type="entry name" value="SPERMIDINE_PUTRESCINE IMPORT ATP-BINDING PROTEIN POTA"/>
    <property type="match status" value="1"/>
</dbReference>
<name>A0A2U9IFU6_9CREN</name>
<evidence type="ECO:0000313" key="11">
    <source>
        <dbReference type="Proteomes" id="UP000248044"/>
    </source>
</evidence>
<keyword evidence="3 10" id="KW-0067">ATP-binding</keyword>
<evidence type="ECO:0000256" key="6">
    <source>
        <dbReference type="ARBA" id="ARBA00039025"/>
    </source>
</evidence>
<reference evidence="10 11" key="1">
    <citation type="submission" date="2018-05" db="EMBL/GenBank/DDBJ databases">
        <title>Complete Genome Sequences of Extremely Thermoacidophilic, Metal-Mobilizing Type-Strain Members of the Archaeal Family Sulfolobaceae: Acidianus brierleyi DSM-1651T, Acidianus sulfidivorans DSM-18786T, Metallosphaera hakonensis DSM-7519T, and Metallosphaera prunae DSM-10039T.</title>
        <authorList>
            <person name="Counts J.A."/>
            <person name="Kelly R.M."/>
        </authorList>
    </citation>
    <scope>NUCLEOTIDE SEQUENCE [LARGE SCALE GENOMIC DNA]</scope>
    <source>
        <strain evidence="10 11">DSM 1651</strain>
    </source>
</reference>
<dbReference type="PROSITE" id="PS50893">
    <property type="entry name" value="ABC_TRANSPORTER_2"/>
    <property type="match status" value="1"/>
</dbReference>